<reference evidence="7" key="1">
    <citation type="journal article" date="2018" name="Proc. Natl. Acad. Sci. U.S.A.">
        <title>Phylogenomics and the evolution of hemipteroid insects.</title>
        <authorList>
            <person name="Johnson K.P."/>
            <person name="Dietrich C.H."/>
            <person name="Friedrich F."/>
            <person name="Beutel R.G."/>
            <person name="Wipfler B."/>
            <person name="Peters R.S."/>
            <person name="Allen J.M."/>
            <person name="Petersen M."/>
            <person name="Donath A."/>
            <person name="Walden K.K."/>
            <person name="Kozlov A.M."/>
            <person name="Podsiadlowski L."/>
            <person name="Mayer C."/>
            <person name="Meusemann K."/>
            <person name="Vasilikopoulos A."/>
            <person name="Waterhouse R.M."/>
            <person name="Cameron S.L."/>
            <person name="Weirauch C."/>
            <person name="Swanson D.R."/>
            <person name="Percy D.M."/>
            <person name="Hardy N.B."/>
            <person name="Terry I."/>
            <person name="Liu S."/>
            <person name="Zhou X."/>
            <person name="Misof B."/>
            <person name="Robertson H.M."/>
            <person name="Yoshizawa K."/>
        </authorList>
    </citation>
    <scope>NUCLEOTIDE SEQUENCE</scope>
    <source>
        <tissue evidence="7">Whole organism</tissue>
    </source>
</reference>
<feature type="region of interest" description="Disordered" evidence="1">
    <location>
        <begin position="469"/>
        <end position="495"/>
    </location>
</feature>
<gene>
    <name evidence="7" type="primary">LOC113214904</name>
</gene>
<feature type="region of interest" description="Disordered" evidence="1">
    <location>
        <begin position="361"/>
        <end position="390"/>
    </location>
</feature>
<dbReference type="AlphaFoldDB" id="A0A9C6WXE1"/>
<evidence type="ECO:0000259" key="3">
    <source>
        <dbReference type="Pfam" id="PF23069"/>
    </source>
</evidence>
<protein>
    <submittedName>
        <fullName evidence="7">Uncharacterized protein LOC113214904</fullName>
    </submittedName>
</protein>
<dbReference type="GO" id="GO:0061909">
    <property type="term" value="P:autophagosome-lysosome fusion"/>
    <property type="evidence" value="ECO:0007669"/>
    <property type="project" value="TreeGrafter"/>
</dbReference>
<dbReference type="Pfam" id="PF23069">
    <property type="entry name" value="DUF7042"/>
    <property type="match status" value="1"/>
</dbReference>
<evidence type="ECO:0000313" key="6">
    <source>
        <dbReference type="Proteomes" id="UP000504606"/>
    </source>
</evidence>
<organism evidence="6 7">
    <name type="scientific">Frankliniella occidentalis</name>
    <name type="common">Western flower thrips</name>
    <name type="synonym">Euthrips occidentalis</name>
    <dbReference type="NCBI Taxonomy" id="133901"/>
    <lineage>
        <taxon>Eukaryota</taxon>
        <taxon>Metazoa</taxon>
        <taxon>Ecdysozoa</taxon>
        <taxon>Arthropoda</taxon>
        <taxon>Hexapoda</taxon>
        <taxon>Insecta</taxon>
        <taxon>Pterygota</taxon>
        <taxon>Neoptera</taxon>
        <taxon>Paraneoptera</taxon>
        <taxon>Thysanoptera</taxon>
        <taxon>Terebrantia</taxon>
        <taxon>Thripoidea</taxon>
        <taxon>Thripidae</taxon>
        <taxon>Frankliniella</taxon>
    </lineage>
</organism>
<dbReference type="OrthoDB" id="9979716at2759"/>
<dbReference type="GeneID" id="113214904"/>
<reference evidence="7" key="2">
    <citation type="submission" date="2025-08" db="UniProtKB">
        <authorList>
            <consortium name="RefSeq"/>
        </authorList>
    </citation>
    <scope>IDENTIFICATION</scope>
    <source>
        <tissue evidence="7">Whole organism</tissue>
    </source>
</reference>
<dbReference type="Pfam" id="PF23071">
    <property type="entry name" value="DUF7044"/>
    <property type="match status" value="1"/>
</dbReference>
<dbReference type="PANTHER" id="PTHR22255:SF9">
    <property type="entry name" value="LP06548P"/>
    <property type="match status" value="1"/>
</dbReference>
<evidence type="ECO:0000256" key="1">
    <source>
        <dbReference type="SAM" id="MobiDB-lite"/>
    </source>
</evidence>
<sequence length="660" mass="72188">MGSRAVCGALLVVCCVVCLVGGAPQDGKSKGCTFPPEWEGQWFQLGLNLVTINGSQMFGKGHCVSSDGPRYIMMDKGSDGRQTCYGCMIIWQRHIDVLQYKEAWPCPTHGEPNVEELCSDVHSDNPLHSMFRKEPKAGPVRCPFARPPYTFSYNKGTGECVSPVSRVDACMDSSRLLIRNAACADVLGTQDLVEELECLATWRDGPYHYMVGKLSRPELGAHQSDEDRYRCFVYEDVSNTTTQVAISPDATCVGIPSPSEGSKVMKLTRADLSHTRCKFPAWVTQHRHWFSLDHARQYNFSHTNASFRHEVREDPNLSSLMPSMALTGHNAPPSYSTGALAAGLQGDRHKRNELLGVCHSLEEAGAPPPPQGAAPNGTAPGSSAPDRDRKQVKMVVHVTSGCESGFICMIFYERDSRVIEVQQSHKYTTVPEEACSADFFDPKSLPYVTLTTYTLRPRKCPHVGRYSVTDQLSQPRQKRKAVESGSAASDPDGTHVDNFADCSENNFHSLVVGCQNNNNVMEFHSKCTNMATSYSCHGTWEENGTSYLIASTSKAVGAKRFCFIYTRELMPVAHGYNRLDGKHGPTAAARRSSILRLSTVAESCLRDIVPGHNGALAFNLTVEGQCDYGIDGTDGATTAQLSGILITSAFIVVASLSALR</sequence>
<dbReference type="KEGG" id="foc:113214904"/>
<evidence type="ECO:0000259" key="5">
    <source>
        <dbReference type="Pfam" id="PF23071"/>
    </source>
</evidence>
<dbReference type="InterPro" id="IPR055472">
    <property type="entry name" value="DUF7044"/>
</dbReference>
<feature type="signal peptide" evidence="2">
    <location>
        <begin position="1"/>
        <end position="22"/>
    </location>
</feature>
<dbReference type="Proteomes" id="UP000504606">
    <property type="component" value="Unplaced"/>
</dbReference>
<evidence type="ECO:0000313" key="7">
    <source>
        <dbReference type="RefSeq" id="XP_052121955.1"/>
    </source>
</evidence>
<dbReference type="InterPro" id="IPR055470">
    <property type="entry name" value="DUF7042"/>
</dbReference>
<evidence type="ECO:0000256" key="2">
    <source>
        <dbReference type="SAM" id="SignalP"/>
    </source>
</evidence>
<feature type="domain" description="DUF7042" evidence="3">
    <location>
        <begin position="139"/>
        <end position="268"/>
    </location>
</feature>
<evidence type="ECO:0000259" key="4">
    <source>
        <dbReference type="Pfam" id="PF23070"/>
    </source>
</evidence>
<name>A0A9C6WXE1_FRAOC</name>
<keyword evidence="2" id="KW-0732">Signal</keyword>
<dbReference type="PANTHER" id="PTHR22255">
    <property type="entry name" value="LP06548P"/>
    <property type="match status" value="1"/>
</dbReference>
<dbReference type="Pfam" id="PF23070">
    <property type="entry name" value="DUF7043"/>
    <property type="match status" value="1"/>
</dbReference>
<dbReference type="InterPro" id="IPR055471">
    <property type="entry name" value="DUF7043"/>
</dbReference>
<proteinExistence type="predicted"/>
<feature type="domain" description="DUF7043" evidence="4">
    <location>
        <begin position="390"/>
        <end position="444"/>
    </location>
</feature>
<keyword evidence="6" id="KW-1185">Reference proteome</keyword>
<feature type="domain" description="DUF7044" evidence="5">
    <location>
        <begin position="31"/>
        <end position="120"/>
    </location>
</feature>
<dbReference type="RefSeq" id="XP_052121955.1">
    <property type="nucleotide sequence ID" value="XM_052265995.1"/>
</dbReference>
<feature type="chain" id="PRO_5039182197" evidence="2">
    <location>
        <begin position="23"/>
        <end position="660"/>
    </location>
</feature>
<accession>A0A9C6WXE1</accession>